<dbReference type="InterPro" id="IPR025309">
    <property type="entry name" value="KTSC_dom"/>
</dbReference>
<keyword evidence="3" id="KW-1185">Reference proteome</keyword>
<name>A0A8U0I050_9EURY</name>
<dbReference type="EMBL" id="CP096660">
    <property type="protein sequence ID" value="UPV76557.1"/>
    <property type="molecule type" value="Genomic_DNA"/>
</dbReference>
<dbReference type="GeneID" id="72187267"/>
<keyword evidence="2" id="KW-0614">Plasmid</keyword>
<evidence type="ECO:0000313" key="3">
    <source>
        <dbReference type="Proteomes" id="UP000830729"/>
    </source>
</evidence>
<dbReference type="KEGG" id="halx:M0R89_18670"/>
<dbReference type="Proteomes" id="UP000830729">
    <property type="component" value="Plasmid unnamed1"/>
</dbReference>
<sequence length="114" mass="13059">MKAVTVDGERIECDELEEGRHGVVLSHADRVVGYVPYERLARVTETRTPVASSSVRSIGYDEDENALEIEFQSGGIYRYADVAHSTYEEFLSARSHGSYFHENLRGKYDYHRVR</sequence>
<evidence type="ECO:0000313" key="2">
    <source>
        <dbReference type="EMBL" id="UPV76557.1"/>
    </source>
</evidence>
<evidence type="ECO:0000259" key="1">
    <source>
        <dbReference type="Pfam" id="PF13619"/>
    </source>
</evidence>
<dbReference type="RefSeq" id="WP_248652590.1">
    <property type="nucleotide sequence ID" value="NZ_CP096660.1"/>
</dbReference>
<dbReference type="AlphaFoldDB" id="A0A8U0I050"/>
<geneLocation type="plasmid" evidence="2 3">
    <name>unnamed1</name>
</geneLocation>
<gene>
    <name evidence="2" type="ORF">M0R89_18670</name>
</gene>
<accession>A0A8U0I050</accession>
<protein>
    <submittedName>
        <fullName evidence="2">KTSC domain-containing protein</fullName>
    </submittedName>
</protein>
<organism evidence="2 3">
    <name type="scientific">Halorussus limi</name>
    <dbReference type="NCBI Taxonomy" id="2938695"/>
    <lineage>
        <taxon>Archaea</taxon>
        <taxon>Methanobacteriati</taxon>
        <taxon>Methanobacteriota</taxon>
        <taxon>Stenosarchaea group</taxon>
        <taxon>Halobacteria</taxon>
        <taxon>Halobacteriales</taxon>
        <taxon>Haladaptataceae</taxon>
        <taxon>Halorussus</taxon>
    </lineage>
</organism>
<proteinExistence type="predicted"/>
<feature type="domain" description="KTSC" evidence="1">
    <location>
        <begin position="52"/>
        <end position="108"/>
    </location>
</feature>
<dbReference type="Pfam" id="PF13619">
    <property type="entry name" value="KTSC"/>
    <property type="match status" value="1"/>
</dbReference>
<reference evidence="2 3" key="1">
    <citation type="submission" date="2022-04" db="EMBL/GenBank/DDBJ databases">
        <title>Diverse halophilic archaea isolated from saline environments.</title>
        <authorList>
            <person name="Cui H.-L."/>
        </authorList>
    </citation>
    <scope>NUCLEOTIDE SEQUENCE [LARGE SCALE GENOMIC DNA]</scope>
    <source>
        <strain evidence="2 3">XZYJT49</strain>
        <plasmid evidence="2 3">unnamed1</plasmid>
    </source>
</reference>